<evidence type="ECO:0000256" key="3">
    <source>
        <dbReference type="ARBA" id="ARBA00022692"/>
    </source>
</evidence>
<evidence type="ECO:0008006" key="9">
    <source>
        <dbReference type="Google" id="ProtNLM"/>
    </source>
</evidence>
<feature type="transmembrane region" description="Helical" evidence="6">
    <location>
        <begin position="404"/>
        <end position="428"/>
    </location>
</feature>
<dbReference type="eggNOG" id="KOG1289">
    <property type="taxonomic scope" value="Eukaryota"/>
</dbReference>
<feature type="transmembrane region" description="Helical" evidence="6">
    <location>
        <begin position="170"/>
        <end position="186"/>
    </location>
</feature>
<sequence length="557" mass="59818">MATRRLSSLVHGSINQDYDASLGNEAQLAKLGYEQELKRSFGLLGMVGFSFSIVTCWTALGGTLTVGITAGGPPVMVWSWVGICLLSLCVAYSFAEMCSAWPTAGGQYSWVAILAPPKYARGSAWVTGWFMCTGIVAMGAVNNFICSNFILGMANLNNPGYTIERWHDVLVTYLLAICAALVNIFLSRWLNQISMFAVVWNLVSFFVVIITILACNDHKQSGSFVFSDFQNDTGFSSGGMAVMIGLLQTLFGMACYDAPAHMSEELREPAKQAPQAIVMSVWLGAVTGFVFLISAFFCIGDIQATADTPTGVPLIQIMYDSTGSIGGATALSCLITVIVLIASNSLMAEGGRALWAFARDHGLPFSGVLKQVNKRSQVPVYSILLCMVIQMGLNSIYYASYEGFSTVVSIATFGFYLSYAMPLLARLWSFFAGYEHAKRIPGAYNMGKWSPVLNALGLAFLIFGGIDFNFPQEGPVDADNMNYCSAAFGIIGLISLVTWVFDGRKNFTGPKTAGTMVSGLETNGHEVLEKEDGLLGVDGTGSAAAKEKAAQNADKMA</sequence>
<dbReference type="GO" id="GO:0016020">
    <property type="term" value="C:membrane"/>
    <property type="evidence" value="ECO:0007669"/>
    <property type="project" value="UniProtKB-SubCell"/>
</dbReference>
<organism evidence="7 8">
    <name type="scientific">Capronia coronata CBS 617.96</name>
    <dbReference type="NCBI Taxonomy" id="1182541"/>
    <lineage>
        <taxon>Eukaryota</taxon>
        <taxon>Fungi</taxon>
        <taxon>Dikarya</taxon>
        <taxon>Ascomycota</taxon>
        <taxon>Pezizomycotina</taxon>
        <taxon>Eurotiomycetes</taxon>
        <taxon>Chaetothyriomycetidae</taxon>
        <taxon>Chaetothyriales</taxon>
        <taxon>Herpotrichiellaceae</taxon>
        <taxon>Capronia</taxon>
    </lineage>
</organism>
<evidence type="ECO:0000313" key="8">
    <source>
        <dbReference type="Proteomes" id="UP000019484"/>
    </source>
</evidence>
<proteinExistence type="predicted"/>
<dbReference type="PANTHER" id="PTHR45649">
    <property type="entry name" value="AMINO-ACID PERMEASE BAT1"/>
    <property type="match status" value="1"/>
</dbReference>
<feature type="transmembrane region" description="Helical" evidence="6">
    <location>
        <begin position="277"/>
        <end position="302"/>
    </location>
</feature>
<dbReference type="OrthoDB" id="3257095at2759"/>
<keyword evidence="5 6" id="KW-0472">Membrane</keyword>
<feature type="transmembrane region" description="Helical" evidence="6">
    <location>
        <begin position="480"/>
        <end position="501"/>
    </location>
</feature>
<feature type="transmembrane region" description="Helical" evidence="6">
    <location>
        <begin position="193"/>
        <end position="214"/>
    </location>
</feature>
<dbReference type="HOGENOM" id="CLU_004495_2_2_1"/>
<keyword evidence="2" id="KW-0813">Transport</keyword>
<gene>
    <name evidence="7" type="ORF">A1O1_07490</name>
</gene>
<dbReference type="Pfam" id="PF13520">
    <property type="entry name" value="AA_permease_2"/>
    <property type="match status" value="1"/>
</dbReference>
<dbReference type="STRING" id="1182541.W9XTL2"/>
<dbReference type="PIRSF" id="PIRSF006060">
    <property type="entry name" value="AA_transporter"/>
    <property type="match status" value="1"/>
</dbReference>
<dbReference type="GO" id="GO:0022857">
    <property type="term" value="F:transmembrane transporter activity"/>
    <property type="evidence" value="ECO:0007669"/>
    <property type="project" value="InterPro"/>
</dbReference>
<feature type="transmembrane region" description="Helical" evidence="6">
    <location>
        <begin position="322"/>
        <end position="342"/>
    </location>
</feature>
<name>W9XTL2_9EURO</name>
<evidence type="ECO:0000256" key="6">
    <source>
        <dbReference type="SAM" id="Phobius"/>
    </source>
</evidence>
<evidence type="ECO:0000256" key="2">
    <source>
        <dbReference type="ARBA" id="ARBA00022448"/>
    </source>
</evidence>
<accession>W9XTL2</accession>
<keyword evidence="4 6" id="KW-1133">Transmembrane helix</keyword>
<feature type="transmembrane region" description="Helical" evidence="6">
    <location>
        <begin position="234"/>
        <end position="256"/>
    </location>
</feature>
<dbReference type="Proteomes" id="UP000019484">
    <property type="component" value="Unassembled WGS sequence"/>
</dbReference>
<dbReference type="EMBL" id="AMWN01000006">
    <property type="protein sequence ID" value="EXJ83862.1"/>
    <property type="molecule type" value="Genomic_DNA"/>
</dbReference>
<evidence type="ECO:0000256" key="1">
    <source>
        <dbReference type="ARBA" id="ARBA00004141"/>
    </source>
</evidence>
<feature type="transmembrane region" description="Helical" evidence="6">
    <location>
        <begin position="128"/>
        <end position="150"/>
    </location>
</feature>
<dbReference type="Gene3D" id="1.20.1740.10">
    <property type="entry name" value="Amino acid/polyamine transporter I"/>
    <property type="match status" value="1"/>
</dbReference>
<dbReference type="AlphaFoldDB" id="W9XTL2"/>
<dbReference type="RefSeq" id="XP_007726548.1">
    <property type="nucleotide sequence ID" value="XM_007728358.1"/>
</dbReference>
<comment type="subcellular location">
    <subcellularLocation>
        <location evidence="1">Membrane</location>
        <topology evidence="1">Multi-pass membrane protein</topology>
    </subcellularLocation>
</comment>
<feature type="transmembrane region" description="Helical" evidence="6">
    <location>
        <begin position="75"/>
        <end position="95"/>
    </location>
</feature>
<reference evidence="7 8" key="1">
    <citation type="submission" date="2013-03" db="EMBL/GenBank/DDBJ databases">
        <title>The Genome Sequence of Capronia coronata CBS 617.96.</title>
        <authorList>
            <consortium name="The Broad Institute Genomics Platform"/>
            <person name="Cuomo C."/>
            <person name="de Hoog S."/>
            <person name="Gorbushina A."/>
            <person name="Walker B."/>
            <person name="Young S.K."/>
            <person name="Zeng Q."/>
            <person name="Gargeya S."/>
            <person name="Fitzgerald M."/>
            <person name="Haas B."/>
            <person name="Abouelleil A."/>
            <person name="Allen A.W."/>
            <person name="Alvarado L."/>
            <person name="Arachchi H.M."/>
            <person name="Berlin A.M."/>
            <person name="Chapman S.B."/>
            <person name="Gainer-Dewar J."/>
            <person name="Goldberg J."/>
            <person name="Griggs A."/>
            <person name="Gujja S."/>
            <person name="Hansen M."/>
            <person name="Howarth C."/>
            <person name="Imamovic A."/>
            <person name="Ireland A."/>
            <person name="Larimer J."/>
            <person name="McCowan C."/>
            <person name="Murphy C."/>
            <person name="Pearson M."/>
            <person name="Poon T.W."/>
            <person name="Priest M."/>
            <person name="Roberts A."/>
            <person name="Saif S."/>
            <person name="Shea T."/>
            <person name="Sisk P."/>
            <person name="Sykes S."/>
            <person name="Wortman J."/>
            <person name="Nusbaum C."/>
            <person name="Birren B."/>
        </authorList>
    </citation>
    <scope>NUCLEOTIDE SEQUENCE [LARGE SCALE GENOMIC DNA]</scope>
    <source>
        <strain evidence="7 8">CBS 617.96</strain>
    </source>
</reference>
<feature type="transmembrane region" description="Helical" evidence="6">
    <location>
        <begin position="40"/>
        <end position="60"/>
    </location>
</feature>
<evidence type="ECO:0000313" key="7">
    <source>
        <dbReference type="EMBL" id="EXJ83862.1"/>
    </source>
</evidence>
<dbReference type="InterPro" id="IPR002293">
    <property type="entry name" value="AA/rel_permease1"/>
</dbReference>
<comment type="caution">
    <text evidence="7">The sequence shown here is derived from an EMBL/GenBank/DDBJ whole genome shotgun (WGS) entry which is preliminary data.</text>
</comment>
<dbReference type="GeneID" id="19162347"/>
<evidence type="ECO:0000256" key="4">
    <source>
        <dbReference type="ARBA" id="ARBA00022989"/>
    </source>
</evidence>
<feature type="transmembrane region" description="Helical" evidence="6">
    <location>
        <begin position="449"/>
        <end position="468"/>
    </location>
</feature>
<dbReference type="PANTHER" id="PTHR45649:SF8">
    <property type="entry name" value="PERMEASE, PUTATIVE-RELATED"/>
    <property type="match status" value="1"/>
</dbReference>
<keyword evidence="8" id="KW-1185">Reference proteome</keyword>
<evidence type="ECO:0000256" key="5">
    <source>
        <dbReference type="ARBA" id="ARBA00023136"/>
    </source>
</evidence>
<keyword evidence="3 6" id="KW-0812">Transmembrane</keyword>
<feature type="transmembrane region" description="Helical" evidence="6">
    <location>
        <begin position="378"/>
        <end position="398"/>
    </location>
</feature>
<protein>
    <recommendedName>
        <fullName evidence="9">GABA permease</fullName>
    </recommendedName>
</protein>